<proteinExistence type="predicted"/>
<protein>
    <recommendedName>
        <fullName evidence="3">PEGA domain-containing protein</fullName>
    </recommendedName>
</protein>
<dbReference type="AlphaFoldDB" id="A0A1T5BWE3"/>
<evidence type="ECO:0000313" key="2">
    <source>
        <dbReference type="Proteomes" id="UP000189981"/>
    </source>
</evidence>
<gene>
    <name evidence="1" type="ORF">SAMN05661099_1699</name>
</gene>
<evidence type="ECO:0008006" key="3">
    <source>
        <dbReference type="Google" id="ProtNLM"/>
    </source>
</evidence>
<evidence type="ECO:0000313" key="1">
    <source>
        <dbReference type="EMBL" id="SKB51451.1"/>
    </source>
</evidence>
<name>A0A1T5BWE3_9SPHI</name>
<reference evidence="2" key="1">
    <citation type="submission" date="2017-02" db="EMBL/GenBank/DDBJ databases">
        <authorList>
            <person name="Varghese N."/>
            <person name="Submissions S."/>
        </authorList>
    </citation>
    <scope>NUCLEOTIDE SEQUENCE [LARGE SCALE GENOMIC DNA]</scope>
    <source>
        <strain evidence="2">DSM 22385</strain>
    </source>
</reference>
<sequence length="237" mass="26967">MGIYYVVYIPYVRPKKNKMEKKLLLTLVLFLGIAVAIKADEKLKINVSEQDAVIYVDGKPSGSSAEIKIDKGSCVTVKVVKTGFLTENLSFCDKKNAASIPKSLFVELKRDDSYDASLKIDFANNDIDVRTSKPENDAWRLMNQIITSQFDIIEITDKETGYLRTAWAVQTFKGNTIRTRMVVKLGSNDPLYYKIKLMSEQSGEPGTSPKSDEKFQEWDRVLRKYESVVTEIQNRLK</sequence>
<dbReference type="Proteomes" id="UP000189981">
    <property type="component" value="Unassembled WGS sequence"/>
</dbReference>
<keyword evidence="2" id="KW-1185">Reference proteome</keyword>
<accession>A0A1T5BWE3</accession>
<dbReference type="EMBL" id="FUYR01000001">
    <property type="protein sequence ID" value="SKB51451.1"/>
    <property type="molecule type" value="Genomic_DNA"/>
</dbReference>
<organism evidence="1 2">
    <name type="scientific">Daejeonella lutea</name>
    <dbReference type="NCBI Taxonomy" id="572036"/>
    <lineage>
        <taxon>Bacteria</taxon>
        <taxon>Pseudomonadati</taxon>
        <taxon>Bacteroidota</taxon>
        <taxon>Sphingobacteriia</taxon>
        <taxon>Sphingobacteriales</taxon>
        <taxon>Sphingobacteriaceae</taxon>
        <taxon>Daejeonella</taxon>
    </lineage>
</organism>